<dbReference type="RefSeq" id="WP_025316941.1">
    <property type="nucleotide sequence ID" value="NZ_CP002082.1"/>
</dbReference>
<dbReference type="EMBL" id="CP006720">
    <property type="protein sequence ID" value="AHI57511.1"/>
    <property type="molecule type" value="Genomic_DNA"/>
</dbReference>
<accession>W0GK00</accession>
<gene>
    <name evidence="1" type="ORF">P344_00690</name>
</gene>
<dbReference type="KEGG" id="smia:P344_00690"/>
<proteinExistence type="predicted"/>
<dbReference type="STRING" id="838561.P344_00690"/>
<evidence type="ECO:0000313" key="1">
    <source>
        <dbReference type="EMBL" id="AHI57511.1"/>
    </source>
</evidence>
<sequence>MYKEKNKQFSKNFTQLEGRCSFYRNEKVDFKSSILFDIFHVASEILKISKYIKGKEILAKKIIDNFFYNDQNKKSKTLLKKILK</sequence>
<dbReference type="HOGENOM" id="CLU_2525864_0_0_14"/>
<reference evidence="1 2" key="1">
    <citation type="submission" date="2013-09" db="EMBL/GenBank/DDBJ databases">
        <title>Complete genome sequence of Spiroplasma mirum suckling mouse cataract agent.</title>
        <authorList>
            <person name="Landry C.A."/>
            <person name="Bastian F.O."/>
            <person name="Thune R.L."/>
        </authorList>
    </citation>
    <scope>NUCLEOTIDE SEQUENCE [LARGE SCALE GENOMIC DNA]</scope>
    <source>
        <strain evidence="1 2">SMCA</strain>
    </source>
</reference>
<dbReference type="PATRIC" id="fig|838561.3.peg.134"/>
<keyword evidence="2" id="KW-1185">Reference proteome</keyword>
<organism evidence="1 2">
    <name type="scientific">Spiroplasma mirum ATCC 29335</name>
    <dbReference type="NCBI Taxonomy" id="838561"/>
    <lineage>
        <taxon>Bacteria</taxon>
        <taxon>Bacillati</taxon>
        <taxon>Mycoplasmatota</taxon>
        <taxon>Mollicutes</taxon>
        <taxon>Entomoplasmatales</taxon>
        <taxon>Spiroplasmataceae</taxon>
        <taxon>Spiroplasma</taxon>
    </lineage>
</organism>
<dbReference type="Proteomes" id="UP000019260">
    <property type="component" value="Chromosome"/>
</dbReference>
<protein>
    <submittedName>
        <fullName evidence="1">Uncharacterized protein</fullName>
    </submittedName>
</protein>
<name>W0GK00_9MOLU</name>
<dbReference type="AlphaFoldDB" id="W0GK00"/>
<evidence type="ECO:0000313" key="2">
    <source>
        <dbReference type="Proteomes" id="UP000019260"/>
    </source>
</evidence>
<dbReference type="KEGG" id="smir:SMM_0113"/>